<dbReference type="AlphaFoldDB" id="Q0HWU8"/>
<evidence type="ECO:0000313" key="2">
    <source>
        <dbReference type="EMBL" id="ABI42407.1"/>
    </source>
</evidence>
<reference evidence="2" key="1">
    <citation type="submission" date="2006-08" db="EMBL/GenBank/DDBJ databases">
        <title>Complete sequence of Chromosome1 of Shewanella sp. MR-7.</title>
        <authorList>
            <consortium name="US DOE Joint Genome Institute"/>
            <person name="Copeland A."/>
            <person name="Lucas S."/>
            <person name="Lapidus A."/>
            <person name="Barry K."/>
            <person name="Detter J.C."/>
            <person name="Glavina del Rio T."/>
            <person name="Hammon N."/>
            <person name="Israni S."/>
            <person name="Dalin E."/>
            <person name="Tice H."/>
            <person name="Pitluck S."/>
            <person name="Kiss H."/>
            <person name="Brettin T."/>
            <person name="Bruce D."/>
            <person name="Han C."/>
            <person name="Tapia R."/>
            <person name="Gilna P."/>
            <person name="Schmutz J."/>
            <person name="Larimer F."/>
            <person name="Land M."/>
            <person name="Hauser L."/>
            <person name="Kyrpides N."/>
            <person name="Mikhailova N."/>
            <person name="Nealson K."/>
            <person name="Konstantinidis K."/>
            <person name="Klappenbach J."/>
            <person name="Tiedje J."/>
            <person name="Richardson P."/>
        </authorList>
    </citation>
    <scope>NUCLEOTIDE SEQUENCE</scope>
    <source>
        <strain evidence="2">MR-7</strain>
    </source>
</reference>
<sequence length="83" mass="7497">MKKTSLALIAAISMLGSVAANANPTTTTAGGTTTGGTGTGGATGTIVAGSIAAGAVVAGGLIAANSSEGNPVTTSNSTSVSSN</sequence>
<dbReference type="KEGG" id="shm:Shewmr7_1408"/>
<evidence type="ECO:0000256" key="1">
    <source>
        <dbReference type="SAM" id="SignalP"/>
    </source>
</evidence>
<feature type="signal peptide" evidence="1">
    <location>
        <begin position="1"/>
        <end position="22"/>
    </location>
</feature>
<feature type="chain" id="PRO_5004173341" description="Exopolysaccharide production protein YjbE" evidence="1">
    <location>
        <begin position="23"/>
        <end position="83"/>
    </location>
</feature>
<protein>
    <recommendedName>
        <fullName evidence="3">Exopolysaccharide production protein YjbE</fullName>
    </recommendedName>
</protein>
<dbReference type="HOGENOM" id="CLU_183818_0_0_6"/>
<gene>
    <name evidence="2" type="ordered locus">Shewmr7_1408</name>
</gene>
<organism evidence="2">
    <name type="scientific">Shewanella sp. (strain MR-7)</name>
    <dbReference type="NCBI Taxonomy" id="60481"/>
    <lineage>
        <taxon>Bacteria</taxon>
        <taxon>Pseudomonadati</taxon>
        <taxon>Pseudomonadota</taxon>
        <taxon>Gammaproteobacteria</taxon>
        <taxon>Alteromonadales</taxon>
        <taxon>Shewanellaceae</taxon>
        <taxon>Shewanella</taxon>
    </lineage>
</organism>
<name>Q0HWU8_SHESR</name>
<proteinExistence type="predicted"/>
<dbReference type="EMBL" id="CP000444">
    <property type="protein sequence ID" value="ABI42407.1"/>
    <property type="molecule type" value="Genomic_DNA"/>
</dbReference>
<accession>Q0HWU8</accession>
<evidence type="ECO:0008006" key="3">
    <source>
        <dbReference type="Google" id="ProtNLM"/>
    </source>
</evidence>
<keyword evidence="1" id="KW-0732">Signal</keyword>